<dbReference type="Proteomes" id="UP000297706">
    <property type="component" value="Unassembled WGS sequence"/>
</dbReference>
<accession>A0A4Y9VSR3</accession>
<feature type="transmembrane region" description="Helical" evidence="5">
    <location>
        <begin position="69"/>
        <end position="86"/>
    </location>
</feature>
<gene>
    <name evidence="6" type="ORF">C3Y98_06910</name>
</gene>
<proteinExistence type="predicted"/>
<feature type="transmembrane region" description="Helical" evidence="5">
    <location>
        <begin position="278"/>
        <end position="299"/>
    </location>
</feature>
<dbReference type="EMBL" id="PQVH01000008">
    <property type="protein sequence ID" value="TFW71808.1"/>
    <property type="molecule type" value="Genomic_DNA"/>
</dbReference>
<keyword evidence="7" id="KW-1185">Reference proteome</keyword>
<feature type="transmembrane region" description="Helical" evidence="5">
    <location>
        <begin position="42"/>
        <end position="63"/>
    </location>
</feature>
<keyword evidence="4 5" id="KW-0472">Membrane</keyword>
<organism evidence="6 7">
    <name type="scientific">Methylotenera oryzisoli</name>
    <dbReference type="NCBI Taxonomy" id="2080758"/>
    <lineage>
        <taxon>Bacteria</taxon>
        <taxon>Pseudomonadati</taxon>
        <taxon>Pseudomonadota</taxon>
        <taxon>Betaproteobacteria</taxon>
        <taxon>Nitrosomonadales</taxon>
        <taxon>Methylophilaceae</taxon>
        <taxon>Methylotenera</taxon>
    </lineage>
</organism>
<feature type="transmembrane region" description="Helical" evidence="5">
    <location>
        <begin position="245"/>
        <end position="266"/>
    </location>
</feature>
<name>A0A4Y9VSR3_9PROT</name>
<reference evidence="6 7" key="1">
    <citation type="submission" date="2018-02" db="EMBL/GenBank/DDBJ databases">
        <title>A novel lanthanide dependent methylotroph, Methylotenera sp. La3113.</title>
        <authorList>
            <person name="Lv H."/>
            <person name="Tani A."/>
        </authorList>
    </citation>
    <scope>NUCLEOTIDE SEQUENCE [LARGE SCALE GENOMIC DNA]</scope>
    <source>
        <strain evidence="6 7">La3113</strain>
    </source>
</reference>
<dbReference type="GO" id="GO:0046873">
    <property type="term" value="F:metal ion transmembrane transporter activity"/>
    <property type="evidence" value="ECO:0007669"/>
    <property type="project" value="InterPro"/>
</dbReference>
<evidence type="ECO:0000256" key="2">
    <source>
        <dbReference type="ARBA" id="ARBA00022692"/>
    </source>
</evidence>
<dbReference type="PANTHER" id="PTHR16950">
    <property type="entry name" value="ZINC TRANSPORTER SLC39A7 HISTIDINE-RICH MEMBRANE PROTEIN KE4"/>
    <property type="match status" value="1"/>
</dbReference>
<dbReference type="GO" id="GO:0016020">
    <property type="term" value="C:membrane"/>
    <property type="evidence" value="ECO:0007669"/>
    <property type="project" value="UniProtKB-SubCell"/>
</dbReference>
<dbReference type="AlphaFoldDB" id="A0A4Y9VSR3"/>
<keyword evidence="3 5" id="KW-1133">Transmembrane helix</keyword>
<feature type="transmembrane region" description="Helical" evidence="5">
    <location>
        <begin position="6"/>
        <end position="30"/>
    </location>
</feature>
<evidence type="ECO:0000256" key="3">
    <source>
        <dbReference type="ARBA" id="ARBA00022989"/>
    </source>
</evidence>
<evidence type="ECO:0000256" key="4">
    <source>
        <dbReference type="ARBA" id="ARBA00023136"/>
    </source>
</evidence>
<evidence type="ECO:0000313" key="6">
    <source>
        <dbReference type="EMBL" id="TFW71808.1"/>
    </source>
</evidence>
<dbReference type="OrthoDB" id="9806593at2"/>
<sequence>MTIPELPILAWIIIASFTGGVLSVSLAALFALNLRTAWIPMLVSYAIGAMLGAVFLEILPHAFNEASSIESISATLLFGLLLFFVLEKLVIWRHCHGDHCEVHAIHTEEDCPLTHPKPELAADGVKYKAVTAAKAPSLTQVHSHAHAHHHDSGRSGMMIMIGDTFHNFVDGVLIAAAFLVDVKLGVVTALAIISHEIPQEVGDFLILLHSGYSKKQALVFNLVSSLATLVGGLLAYYALQYVMSWVPYILGLAAASMLYVAVADLIPSLHKRTELKATLSQVLLIALGVSSIFLVGYFIR</sequence>
<evidence type="ECO:0000313" key="7">
    <source>
        <dbReference type="Proteomes" id="UP000297706"/>
    </source>
</evidence>
<feature type="transmembrane region" description="Helical" evidence="5">
    <location>
        <begin position="218"/>
        <end position="239"/>
    </location>
</feature>
<evidence type="ECO:0000256" key="5">
    <source>
        <dbReference type="SAM" id="Phobius"/>
    </source>
</evidence>
<dbReference type="PANTHER" id="PTHR16950:SF16">
    <property type="entry name" value="ZINC TRANSPORTER ZIP13"/>
    <property type="match status" value="1"/>
</dbReference>
<dbReference type="Pfam" id="PF02535">
    <property type="entry name" value="Zip"/>
    <property type="match status" value="1"/>
</dbReference>
<comment type="caution">
    <text evidence="6">The sequence shown here is derived from an EMBL/GenBank/DDBJ whole genome shotgun (WGS) entry which is preliminary data.</text>
</comment>
<dbReference type="RefSeq" id="WP_135277521.1">
    <property type="nucleotide sequence ID" value="NZ_PQVH01000008.1"/>
</dbReference>
<dbReference type="InterPro" id="IPR003689">
    <property type="entry name" value="ZIP"/>
</dbReference>
<keyword evidence="2 5" id="KW-0812">Transmembrane</keyword>
<evidence type="ECO:0000256" key="1">
    <source>
        <dbReference type="ARBA" id="ARBA00004141"/>
    </source>
</evidence>
<protein>
    <submittedName>
        <fullName evidence="6">ZIP zinc transporter</fullName>
    </submittedName>
</protein>
<comment type="subcellular location">
    <subcellularLocation>
        <location evidence="1">Membrane</location>
        <topology evidence="1">Multi-pass membrane protein</topology>
    </subcellularLocation>
</comment>